<name>A0A1C0YDF6_9BACL</name>
<proteinExistence type="predicted"/>
<dbReference type="InterPro" id="IPR016195">
    <property type="entry name" value="Pol/histidinol_Pase-like"/>
</dbReference>
<evidence type="ECO:0000313" key="2">
    <source>
        <dbReference type="EMBL" id="OCS85202.1"/>
    </source>
</evidence>
<dbReference type="SMART" id="SM00481">
    <property type="entry name" value="POLIIIAc"/>
    <property type="match status" value="1"/>
</dbReference>
<dbReference type="GO" id="GO:0004534">
    <property type="term" value="F:5'-3' RNA exonuclease activity"/>
    <property type="evidence" value="ECO:0007669"/>
    <property type="project" value="TreeGrafter"/>
</dbReference>
<gene>
    <name evidence="2" type="ORF">A6M13_13740</name>
</gene>
<dbReference type="CDD" id="cd07438">
    <property type="entry name" value="PHP_HisPPase_AMP"/>
    <property type="match status" value="1"/>
</dbReference>
<accession>A0A1C0YDF6</accession>
<keyword evidence="3" id="KW-1185">Reference proteome</keyword>
<sequence>MKVDLHTHSRYSDGATPLEELFNAAKEAGITHLGVVDHDTTQHHAPGRALAEQYGINFIAGIEISAYDFKRQRKVHMLGYHFTGDCLHVNALCEPLLARRHAHSVWQLEQIQQAGFHAPTDVAFQYAEHSGTLYKQHIMHALLPDAYDTKNYQTLYRSLFKASGVAAGDIRYVDAFEAMRAIQADGGIAVLAHPGQLDSFDIAEELIAEGLDGIELIHPDHTPLHMERIQQLADKYNLITTGGSDYHGQYGAAVALGQYTMNTLQLPSFIEEM</sequence>
<dbReference type="STRING" id="33978.A6M13_13740"/>
<dbReference type="GO" id="GO:0035312">
    <property type="term" value="F:5'-3' DNA exonuclease activity"/>
    <property type="evidence" value="ECO:0007669"/>
    <property type="project" value="TreeGrafter"/>
</dbReference>
<evidence type="ECO:0000313" key="3">
    <source>
        <dbReference type="Proteomes" id="UP000093199"/>
    </source>
</evidence>
<comment type="caution">
    <text evidence="2">The sequence shown here is derived from an EMBL/GenBank/DDBJ whole genome shotgun (WGS) entry which is preliminary data.</text>
</comment>
<dbReference type="InterPro" id="IPR003141">
    <property type="entry name" value="Pol/His_phosphatase_N"/>
</dbReference>
<dbReference type="Gene3D" id="3.20.20.140">
    <property type="entry name" value="Metal-dependent hydrolases"/>
    <property type="match status" value="1"/>
</dbReference>
<protein>
    <submittedName>
        <fullName evidence="2">Phosphatase</fullName>
    </submittedName>
</protein>
<dbReference type="PANTHER" id="PTHR42924">
    <property type="entry name" value="EXONUCLEASE"/>
    <property type="match status" value="1"/>
</dbReference>
<dbReference type="RefSeq" id="WP_066545102.1">
    <property type="nucleotide sequence ID" value="NZ_MASJ01000015.1"/>
</dbReference>
<dbReference type="InterPro" id="IPR004013">
    <property type="entry name" value="PHP_dom"/>
</dbReference>
<dbReference type="Gene3D" id="1.10.150.650">
    <property type="match status" value="1"/>
</dbReference>
<dbReference type="Proteomes" id="UP000093199">
    <property type="component" value="Unassembled WGS sequence"/>
</dbReference>
<dbReference type="OrthoDB" id="9804333at2"/>
<reference evidence="2 3" key="1">
    <citation type="submission" date="2016-07" db="EMBL/GenBank/DDBJ databases">
        <title>Caryophanon tenue genome sequencing.</title>
        <authorList>
            <person name="Verma A."/>
            <person name="Pal Y."/>
            <person name="Krishnamurthi S."/>
        </authorList>
    </citation>
    <scope>NUCLEOTIDE SEQUENCE [LARGE SCALE GENOMIC DNA]</scope>
    <source>
        <strain evidence="2 3">DSM 14152</strain>
    </source>
</reference>
<dbReference type="Pfam" id="PF02811">
    <property type="entry name" value="PHP"/>
    <property type="match status" value="1"/>
</dbReference>
<dbReference type="PANTHER" id="PTHR42924:SF3">
    <property type="entry name" value="POLYMERASE_HISTIDINOL PHOSPHATASE N-TERMINAL DOMAIN-CONTAINING PROTEIN"/>
    <property type="match status" value="1"/>
</dbReference>
<evidence type="ECO:0000259" key="1">
    <source>
        <dbReference type="SMART" id="SM00481"/>
    </source>
</evidence>
<dbReference type="InterPro" id="IPR052018">
    <property type="entry name" value="PHP_domain"/>
</dbReference>
<organism evidence="2 3">
    <name type="scientific">Caryophanon tenue</name>
    <dbReference type="NCBI Taxonomy" id="33978"/>
    <lineage>
        <taxon>Bacteria</taxon>
        <taxon>Bacillati</taxon>
        <taxon>Bacillota</taxon>
        <taxon>Bacilli</taxon>
        <taxon>Bacillales</taxon>
        <taxon>Caryophanaceae</taxon>
        <taxon>Caryophanon</taxon>
    </lineage>
</organism>
<dbReference type="SUPFAM" id="SSF89550">
    <property type="entry name" value="PHP domain-like"/>
    <property type="match status" value="1"/>
</dbReference>
<dbReference type="EMBL" id="MASJ01000015">
    <property type="protein sequence ID" value="OCS85202.1"/>
    <property type="molecule type" value="Genomic_DNA"/>
</dbReference>
<feature type="domain" description="Polymerase/histidinol phosphatase N-terminal" evidence="1">
    <location>
        <begin position="3"/>
        <end position="68"/>
    </location>
</feature>
<dbReference type="AlphaFoldDB" id="A0A1C0YDF6"/>